<evidence type="ECO:0000313" key="6">
    <source>
        <dbReference type="Proteomes" id="UP001190452"/>
    </source>
</evidence>
<dbReference type="SUPFAM" id="SSF55486">
    <property type="entry name" value="Metalloproteases ('zincins'), catalytic domain"/>
    <property type="match status" value="1"/>
</dbReference>
<dbReference type="RefSeq" id="WP_244191014.1">
    <property type="nucleotide sequence ID" value="NZ_CATVXE010000022.1"/>
</dbReference>
<dbReference type="Proteomes" id="UP001190002">
    <property type="component" value="Unassembled WGS sequence"/>
</dbReference>
<dbReference type="Pfam" id="PF05488">
    <property type="entry name" value="PAAR_motif"/>
    <property type="match status" value="1"/>
</dbReference>
<dbReference type="InterPro" id="IPR024079">
    <property type="entry name" value="MetalloPept_cat_dom_sf"/>
</dbReference>
<dbReference type="InterPro" id="IPR029463">
    <property type="entry name" value="Lys_MEP"/>
</dbReference>
<dbReference type="InterPro" id="IPR008727">
    <property type="entry name" value="PAAR_motif"/>
</dbReference>
<protein>
    <recommendedName>
        <fullName evidence="2">Lysine-specific metallo-endopeptidase domain-containing protein</fullName>
    </recommendedName>
</protein>
<dbReference type="CDD" id="cd11007">
    <property type="entry name" value="M35_like_1"/>
    <property type="match status" value="1"/>
</dbReference>
<dbReference type="EMBL" id="CATVXE010000022">
    <property type="protein sequence ID" value="CAJ0693815.1"/>
    <property type="molecule type" value="Genomic_DNA"/>
</dbReference>
<evidence type="ECO:0000313" key="3">
    <source>
        <dbReference type="EMBL" id="CAJ0693815.1"/>
    </source>
</evidence>
<sequence length="330" mass="35797">MEDMRPGLRHGDLTTTGGVITATGRMRFHGKEVAAEGDPATCPACRAMGYLVNDAYPAFGLPGGRQLAIQGAWIFCKCANPPRAIASTDKFRVAVNRAGSGMPVPVSAKSAFTAPLGDHNRVPLPSSSLKETDQKSTLEDDPQLICPNMSNAEFAQMVMQRRDKAVSLIDKRLTELAGWSTAARVRVAQWFGNSDVVTRDYLAGGLARIRHILAGLTPNNFVRYSGAAMAHVGCVSDSKRKLGVVAEVCAPDTATHTIAIHLDFCELRDFAYSMDSQVSTLIHEVSHFHDTMNTGDAVYFMRKCRDLAKSTPEITLQNADSIAGYVIYED</sequence>
<feature type="region of interest" description="Disordered" evidence="1">
    <location>
        <begin position="117"/>
        <end position="141"/>
    </location>
</feature>
<proteinExistence type="predicted"/>
<dbReference type="EMBL" id="CAUDKV010000009">
    <property type="protein sequence ID" value="CAJ0871852.1"/>
    <property type="molecule type" value="Genomic_DNA"/>
</dbReference>
<feature type="domain" description="Lysine-specific metallo-endopeptidase" evidence="2">
    <location>
        <begin position="174"/>
        <end position="327"/>
    </location>
</feature>
<dbReference type="AlphaFoldDB" id="A0AAD2B2G1"/>
<dbReference type="Gene3D" id="3.40.390.10">
    <property type="entry name" value="Collagenase (Catalytic Domain)"/>
    <property type="match status" value="1"/>
</dbReference>
<evidence type="ECO:0000313" key="5">
    <source>
        <dbReference type="Proteomes" id="UP001190002"/>
    </source>
</evidence>
<dbReference type="SMART" id="SM01351">
    <property type="entry name" value="Aspzincin_M35"/>
    <property type="match status" value="1"/>
</dbReference>
<dbReference type="GO" id="GO:0004222">
    <property type="term" value="F:metalloendopeptidase activity"/>
    <property type="evidence" value="ECO:0007669"/>
    <property type="project" value="InterPro"/>
</dbReference>
<name>A0AAD2B2G1_9RALS</name>
<dbReference type="CDD" id="cd14744">
    <property type="entry name" value="PAAR_CT_2"/>
    <property type="match status" value="1"/>
</dbReference>
<evidence type="ECO:0000313" key="4">
    <source>
        <dbReference type="EMBL" id="CAJ0871852.1"/>
    </source>
</evidence>
<dbReference type="Proteomes" id="UP001190452">
    <property type="component" value="Unassembled WGS sequence"/>
</dbReference>
<reference evidence="3 6" key="1">
    <citation type="submission" date="2023-07" db="EMBL/GenBank/DDBJ databases">
        <authorList>
            <person name="Peeters C."/>
        </authorList>
    </citation>
    <scope>NUCLEOTIDE SEQUENCE</scope>
    <source>
        <strain evidence="4 6">R-77569</strain>
        <strain evidence="3">R-77591</strain>
    </source>
</reference>
<evidence type="ECO:0000256" key="1">
    <source>
        <dbReference type="SAM" id="MobiDB-lite"/>
    </source>
</evidence>
<evidence type="ECO:0000259" key="2">
    <source>
        <dbReference type="SMART" id="SM01351"/>
    </source>
</evidence>
<organism evidence="3 5">
    <name type="scientific">Ralstonia mannitolilytica</name>
    <dbReference type="NCBI Taxonomy" id="105219"/>
    <lineage>
        <taxon>Bacteria</taxon>
        <taxon>Pseudomonadati</taxon>
        <taxon>Pseudomonadota</taxon>
        <taxon>Betaproteobacteria</taxon>
        <taxon>Burkholderiales</taxon>
        <taxon>Burkholderiaceae</taxon>
        <taxon>Ralstonia</taxon>
    </lineage>
</organism>
<dbReference type="InterPro" id="IPR034108">
    <property type="entry name" value="Pept_M35-like_proteobacteria"/>
</dbReference>
<comment type="caution">
    <text evidence="3">The sequence shown here is derived from an EMBL/GenBank/DDBJ whole genome shotgun (WGS) entry which is preliminary data.</text>
</comment>
<accession>A0AAD2B2G1</accession>
<dbReference type="Pfam" id="PF14521">
    <property type="entry name" value="Aspzincin_M35"/>
    <property type="match status" value="1"/>
</dbReference>
<keyword evidence="6" id="KW-1185">Reference proteome</keyword>
<gene>
    <name evidence="4" type="ORF">R77569_02380</name>
    <name evidence="3" type="ORF">R77591_04148</name>
</gene>